<dbReference type="PANTHER" id="PTHR48106:SF13">
    <property type="entry name" value="QUINONE OXIDOREDUCTASE-RELATED"/>
    <property type="match status" value="1"/>
</dbReference>
<dbReference type="EMBL" id="JAAAMV010000001">
    <property type="protein sequence ID" value="NBD22310.1"/>
    <property type="molecule type" value="Genomic_DNA"/>
</dbReference>
<dbReference type="RefSeq" id="WP_161740068.1">
    <property type="nucleotide sequence ID" value="NZ_JAAAMV010000001.1"/>
</dbReference>
<dbReference type="Gene3D" id="3.40.50.720">
    <property type="entry name" value="NAD(P)-binding Rossmann-like Domain"/>
    <property type="match status" value="1"/>
</dbReference>
<dbReference type="Pfam" id="PF00107">
    <property type="entry name" value="ADH_zinc_N"/>
    <property type="match status" value="1"/>
</dbReference>
<proteinExistence type="predicted"/>
<dbReference type="Pfam" id="PF08240">
    <property type="entry name" value="ADH_N"/>
    <property type="match status" value="1"/>
</dbReference>
<keyword evidence="5" id="KW-1185">Reference proteome</keyword>
<dbReference type="InterPro" id="IPR011032">
    <property type="entry name" value="GroES-like_sf"/>
</dbReference>
<evidence type="ECO:0000313" key="4">
    <source>
        <dbReference type="EMBL" id="NBD22310.1"/>
    </source>
</evidence>
<dbReference type="CDD" id="cd08241">
    <property type="entry name" value="QOR1"/>
    <property type="match status" value="1"/>
</dbReference>
<dbReference type="InterPro" id="IPR013154">
    <property type="entry name" value="ADH-like_N"/>
</dbReference>
<evidence type="ECO:0000256" key="2">
    <source>
        <dbReference type="ARBA" id="ARBA00023002"/>
    </source>
</evidence>
<dbReference type="SUPFAM" id="SSF51735">
    <property type="entry name" value="NAD(P)-binding Rossmann-fold domains"/>
    <property type="match status" value="1"/>
</dbReference>
<evidence type="ECO:0000259" key="3">
    <source>
        <dbReference type="SMART" id="SM00829"/>
    </source>
</evidence>
<dbReference type="InterPro" id="IPR020843">
    <property type="entry name" value="ER"/>
</dbReference>
<sequence length="311" mass="33211">MKLEETEIPKPKKGEMLIRSEVIGVNYTDIARRRNSTRERTPLPFTPGVEIVGRVVERGEDATSLPVGTRVIALLPRGGGYAEYVTVPAALLLPIPDGIDAVEAAALPVQGITAYQIVAALGRLKPGERIFIQAAAGGVGHMAVQLAGVLGAGQIIAGASSRTKLDFALSLGADAGINYSHSDWKDRLIEATEGKGVDLILDMQGGSAFSDHFALLAPLGRIVMFGAASGQRGVIDAEKLTSRCHSVTGYYAGFMGSRPDLFLPDWQALLRYVLAGQVKPQINHRFRLGEAAEAHRQIEARRTSGKVILLP</sequence>
<keyword evidence="2" id="KW-0560">Oxidoreductase</keyword>
<accession>A0ABW9XI97</accession>
<dbReference type="InterPro" id="IPR036291">
    <property type="entry name" value="NAD(P)-bd_dom_sf"/>
</dbReference>
<comment type="caution">
    <text evidence="4">The sequence shown here is derived from an EMBL/GenBank/DDBJ whole genome shotgun (WGS) entry which is preliminary data.</text>
</comment>
<name>A0ABW9XI97_9BACL</name>
<dbReference type="Gene3D" id="3.90.180.10">
    <property type="entry name" value="Medium-chain alcohol dehydrogenases, catalytic domain"/>
    <property type="match status" value="1"/>
</dbReference>
<evidence type="ECO:0000256" key="1">
    <source>
        <dbReference type="ARBA" id="ARBA00022857"/>
    </source>
</evidence>
<organism evidence="4 5">
    <name type="scientific">Paenibacillus glycinis</name>
    <dbReference type="NCBI Taxonomy" id="2697035"/>
    <lineage>
        <taxon>Bacteria</taxon>
        <taxon>Bacillati</taxon>
        <taxon>Bacillota</taxon>
        <taxon>Bacilli</taxon>
        <taxon>Bacillales</taxon>
        <taxon>Paenibacillaceae</taxon>
        <taxon>Paenibacillus</taxon>
    </lineage>
</organism>
<feature type="domain" description="Enoyl reductase (ER)" evidence="3">
    <location>
        <begin position="1"/>
        <end position="309"/>
    </location>
</feature>
<keyword evidence="1" id="KW-0521">NADP</keyword>
<dbReference type="Proteomes" id="UP000665561">
    <property type="component" value="Unassembled WGS sequence"/>
</dbReference>
<protein>
    <submittedName>
        <fullName evidence="4">Zinc-binding dehydrogenase</fullName>
    </submittedName>
</protein>
<dbReference type="PANTHER" id="PTHR48106">
    <property type="entry name" value="QUINONE OXIDOREDUCTASE PIG3-RELATED"/>
    <property type="match status" value="1"/>
</dbReference>
<dbReference type="InterPro" id="IPR013149">
    <property type="entry name" value="ADH-like_C"/>
</dbReference>
<reference evidence="4 5" key="1">
    <citation type="submission" date="2020-01" db="EMBL/GenBank/DDBJ databases">
        <title>Paenibacillus soybeanensis sp. nov. isolated from the nodules of soybean (Glycine max(L.) Merr).</title>
        <authorList>
            <person name="Wang H."/>
        </authorList>
    </citation>
    <scope>NUCLEOTIDE SEQUENCE [LARGE SCALE GENOMIC DNA]</scope>
    <source>
        <strain evidence="4 5">T1</strain>
    </source>
</reference>
<dbReference type="SUPFAM" id="SSF50129">
    <property type="entry name" value="GroES-like"/>
    <property type="match status" value="1"/>
</dbReference>
<gene>
    <name evidence="4" type="ORF">GT019_00335</name>
</gene>
<evidence type="ECO:0000313" key="5">
    <source>
        <dbReference type="Proteomes" id="UP000665561"/>
    </source>
</evidence>
<dbReference type="SMART" id="SM00829">
    <property type="entry name" value="PKS_ER"/>
    <property type="match status" value="1"/>
</dbReference>